<evidence type="ECO:0000313" key="11">
    <source>
        <dbReference type="Proteomes" id="UP000076959"/>
    </source>
</evidence>
<dbReference type="GO" id="GO:0005886">
    <property type="term" value="C:plasma membrane"/>
    <property type="evidence" value="ECO:0007669"/>
    <property type="project" value="UniProtKB-SubCell"/>
</dbReference>
<evidence type="ECO:0000313" key="10">
    <source>
        <dbReference type="EMBL" id="OAE98965.1"/>
    </source>
</evidence>
<evidence type="ECO:0000256" key="9">
    <source>
        <dbReference type="SAM" id="Phobius"/>
    </source>
</evidence>
<comment type="similarity">
    <text evidence="2">Belongs to the dicarboxylate/amino acid:cation symporter (DAACS) (TC 2.A.23) family.</text>
</comment>
<evidence type="ECO:0000256" key="2">
    <source>
        <dbReference type="ARBA" id="ARBA00006148"/>
    </source>
</evidence>
<feature type="transmembrane region" description="Helical" evidence="9">
    <location>
        <begin position="220"/>
        <end position="243"/>
    </location>
</feature>
<proteinExistence type="inferred from homology"/>
<dbReference type="GO" id="GO:0015366">
    <property type="term" value="F:malate:proton symporter activity"/>
    <property type="evidence" value="ECO:0007669"/>
    <property type="project" value="TreeGrafter"/>
</dbReference>
<feature type="transmembrane region" description="Helical" evidence="9">
    <location>
        <begin position="145"/>
        <end position="166"/>
    </location>
</feature>
<accession>A0A176YAK1</accession>
<dbReference type="PANTHER" id="PTHR42865">
    <property type="entry name" value="PROTON/GLUTAMATE-ASPARTATE SYMPORTER"/>
    <property type="match status" value="1"/>
</dbReference>
<dbReference type="InterPro" id="IPR001991">
    <property type="entry name" value="Na-dicarboxylate_symporter"/>
</dbReference>
<feature type="transmembrane region" description="Helical" evidence="9">
    <location>
        <begin position="42"/>
        <end position="66"/>
    </location>
</feature>
<evidence type="ECO:0000256" key="8">
    <source>
        <dbReference type="ARBA" id="ARBA00023136"/>
    </source>
</evidence>
<dbReference type="PROSITE" id="PS51257">
    <property type="entry name" value="PROKAR_LIPOPROTEIN"/>
    <property type="match status" value="1"/>
</dbReference>
<dbReference type="InterPro" id="IPR018107">
    <property type="entry name" value="Na-dicarboxylate_symporter_CS"/>
</dbReference>
<dbReference type="EMBL" id="LUUB01000120">
    <property type="protein sequence ID" value="OAE98965.1"/>
    <property type="molecule type" value="Genomic_DNA"/>
</dbReference>
<evidence type="ECO:0000256" key="5">
    <source>
        <dbReference type="ARBA" id="ARBA00022692"/>
    </source>
</evidence>
<feature type="transmembrane region" description="Helical" evidence="9">
    <location>
        <begin position="186"/>
        <end position="208"/>
    </location>
</feature>
<dbReference type="NCBIfam" id="NF002461">
    <property type="entry name" value="PRK01663.1"/>
    <property type="match status" value="1"/>
</dbReference>
<dbReference type="Gene3D" id="1.10.3860.10">
    <property type="entry name" value="Sodium:dicarboxylate symporter"/>
    <property type="match status" value="1"/>
</dbReference>
<name>A0A176YAK1_9BRAD</name>
<evidence type="ECO:0000256" key="6">
    <source>
        <dbReference type="ARBA" id="ARBA00022847"/>
    </source>
</evidence>
<dbReference type="RefSeq" id="WP_063708441.1">
    <property type="nucleotide sequence ID" value="NZ_LUUB01000120.1"/>
</dbReference>
<dbReference type="PRINTS" id="PR00173">
    <property type="entry name" value="EDTRNSPORT"/>
</dbReference>
<evidence type="ECO:0000256" key="4">
    <source>
        <dbReference type="ARBA" id="ARBA00022475"/>
    </source>
</evidence>
<dbReference type="SUPFAM" id="SSF118215">
    <property type="entry name" value="Proton glutamate symport protein"/>
    <property type="match status" value="1"/>
</dbReference>
<comment type="caution">
    <text evidence="10">The sequence shown here is derived from an EMBL/GenBank/DDBJ whole genome shotgun (WGS) entry which is preliminary data.</text>
</comment>
<evidence type="ECO:0000256" key="7">
    <source>
        <dbReference type="ARBA" id="ARBA00022989"/>
    </source>
</evidence>
<evidence type="ECO:0000256" key="1">
    <source>
        <dbReference type="ARBA" id="ARBA00004429"/>
    </source>
</evidence>
<keyword evidence="11" id="KW-1185">Reference proteome</keyword>
<dbReference type="PANTHER" id="PTHR42865:SF1">
    <property type="entry name" value="AEROBIC C4-DICARBOXYLATE TRANSPORT PROTEIN"/>
    <property type="match status" value="1"/>
</dbReference>
<keyword evidence="5 9" id="KW-0812">Transmembrane</keyword>
<comment type="subcellular location">
    <subcellularLocation>
        <location evidence="1">Cell inner membrane</location>
        <topology evidence="1">Multi-pass membrane protein</topology>
    </subcellularLocation>
</comment>
<feature type="transmembrane region" description="Helical" evidence="9">
    <location>
        <begin position="352"/>
        <end position="374"/>
    </location>
</feature>
<reference evidence="10 11" key="1">
    <citation type="submission" date="2016-03" db="EMBL/GenBank/DDBJ databases">
        <title>Draft Genome Sequence of the Strain BR 10245 (Bradyrhizobium sp.) isolated from nodules of Centrolobium paraense.</title>
        <authorList>
            <person name="Simoes-Araujo J.L.Sr."/>
            <person name="Barauna A.C."/>
            <person name="Silva K."/>
            <person name="Zilli J.E."/>
        </authorList>
    </citation>
    <scope>NUCLEOTIDE SEQUENCE [LARGE SCALE GENOMIC DNA]</scope>
    <source>
        <strain evidence="10 11">BR 10245</strain>
    </source>
</reference>
<dbReference type="STRING" id="1505087.AYJ54_33490"/>
<feature type="transmembrane region" description="Helical" evidence="9">
    <location>
        <begin position="299"/>
        <end position="321"/>
    </location>
</feature>
<dbReference type="FunFam" id="1.10.3860.10:FF:000001">
    <property type="entry name" value="C4-dicarboxylate transport protein"/>
    <property type="match status" value="1"/>
</dbReference>
<dbReference type="Proteomes" id="UP000076959">
    <property type="component" value="Unassembled WGS sequence"/>
</dbReference>
<dbReference type="Pfam" id="PF00375">
    <property type="entry name" value="SDF"/>
    <property type="match status" value="1"/>
</dbReference>
<dbReference type="GO" id="GO:0070778">
    <property type="term" value="P:L-aspartate transmembrane transport"/>
    <property type="evidence" value="ECO:0007669"/>
    <property type="project" value="TreeGrafter"/>
</dbReference>
<organism evidence="10 11">
    <name type="scientific">Bradyrhizobium centrolobii</name>
    <dbReference type="NCBI Taxonomy" id="1505087"/>
    <lineage>
        <taxon>Bacteria</taxon>
        <taxon>Pseudomonadati</taxon>
        <taxon>Pseudomonadota</taxon>
        <taxon>Alphaproteobacteria</taxon>
        <taxon>Hyphomicrobiales</taxon>
        <taxon>Nitrobacteraceae</taxon>
        <taxon>Bradyrhizobium</taxon>
    </lineage>
</organism>
<protein>
    <submittedName>
        <fullName evidence="10">C4-dicarboxylate transporter</fullName>
    </submittedName>
</protein>
<dbReference type="GO" id="GO:0015138">
    <property type="term" value="F:fumarate transmembrane transporter activity"/>
    <property type="evidence" value="ECO:0007669"/>
    <property type="project" value="TreeGrafter"/>
</dbReference>
<keyword evidence="7 9" id="KW-1133">Transmembrane helix</keyword>
<dbReference type="PROSITE" id="PS00713">
    <property type="entry name" value="NA_DICARBOXYL_SYMP_1"/>
    <property type="match status" value="1"/>
</dbReference>
<dbReference type="AlphaFoldDB" id="A0A176YAK1"/>
<keyword evidence="8 9" id="KW-0472">Membrane</keyword>
<keyword evidence="3" id="KW-0813">Transport</keyword>
<dbReference type="OrthoDB" id="9766690at2"/>
<keyword evidence="4" id="KW-1003">Cell membrane</keyword>
<dbReference type="InterPro" id="IPR036458">
    <property type="entry name" value="Na:dicarbo_symporter_sf"/>
</dbReference>
<dbReference type="GO" id="GO:0015141">
    <property type="term" value="F:succinate transmembrane transporter activity"/>
    <property type="evidence" value="ECO:0007669"/>
    <property type="project" value="TreeGrafter"/>
</dbReference>
<sequence>MRWLAFLRTLYVQVLLGTAAGVLLGCVAPGLAAEMKPFGDIFIRLLKMLVAPVIFTIVTLGIARMADVKALGRVGLRTIVYFELVTTAALAIGLIVGHIVKPGAGMNIDAAALNASAVSGFAKAAGDQSLTAFLFRIVPDTFADAFVKGEILSVVFVAVLCGYALAHAGARTETLTKVVEQSSEMFYGIVGYFMRLAPLGAFGAMAFTVGKYGAASLLPYLKLMLAFYVTCIIFVFGVLGIIARHTGISVGRLIVYLKEEILITLGAGSTEPALPKLLQKLEALGCDRSIVGLVVPTGYAFNIDGVCIYLTMALIFLAQALNIDLSLSEQITILLVGSFTSKGMSGVPGGGFVALAATLGSVGTVPIAAIGLLLGIDRFMGEARAVTSFIGNAVAAVFIAKWEGKLDLVRARAVLFEGTAPDAANDREEQAVPRVAERPLVT</sequence>
<keyword evidence="6" id="KW-0769">Symport</keyword>
<gene>
    <name evidence="10" type="ORF">AYJ54_33490</name>
</gene>
<feature type="transmembrane region" description="Helical" evidence="9">
    <location>
        <begin position="78"/>
        <end position="100"/>
    </location>
</feature>
<evidence type="ECO:0000256" key="3">
    <source>
        <dbReference type="ARBA" id="ARBA00022448"/>
    </source>
</evidence>